<sequence length="450" mass="48659">MNSSPDPVPSEELPRPLSIVKTGSMREPSGNSYDSGVVDSAMADSPPLTMTKRVAQPNRPSRSSGGYDTDTLTSLDTEKCAPHVLVPRVHVTPEVDVVSDKETSIWVAVEVAAQLCRSDGGPPAVPPWNGWGGQLGFVRPVLSPISYGCLYNLVVDVLPTNGTTVLNIIQDESFPVALNLNTATLLIIHVRLSPSLPLGRPRPRASAPPPPSSDLLFKDLEAQLGTSPQEYLRLRISYSHSAFAPSCSQTDLALSTRLETIVTAWIQRMDTASVWARAGSLKDYGDCERRPSPVKGAAGVSLLVGIIMRHWDLDKARRAVEMVIQSRDEPTPPLQDREKEKGHEREREWTCRDGQHPAVYAAAKGGSVRTSKRPLSRTAEGGGGENVRMGNAMPFSVPTRQASLRKKSGTVHPEDSVAAAGDGTTTKGKGNGGVASQIKRDLARWSWAWW</sequence>
<accession>A0A084G1I1</accession>
<organism evidence="2 3">
    <name type="scientific">Pseudallescheria apiosperma</name>
    <name type="common">Scedosporium apiospermum</name>
    <dbReference type="NCBI Taxonomy" id="563466"/>
    <lineage>
        <taxon>Eukaryota</taxon>
        <taxon>Fungi</taxon>
        <taxon>Dikarya</taxon>
        <taxon>Ascomycota</taxon>
        <taxon>Pezizomycotina</taxon>
        <taxon>Sordariomycetes</taxon>
        <taxon>Hypocreomycetidae</taxon>
        <taxon>Microascales</taxon>
        <taxon>Microascaceae</taxon>
        <taxon>Scedosporium</taxon>
    </lineage>
</organism>
<feature type="compositionally biased region" description="Low complexity" evidence="1">
    <location>
        <begin position="418"/>
        <end position="428"/>
    </location>
</feature>
<dbReference type="HOGENOM" id="CLU_608534_0_0_1"/>
<keyword evidence="3" id="KW-1185">Reference proteome</keyword>
<feature type="compositionally biased region" description="Polar residues" evidence="1">
    <location>
        <begin position="58"/>
        <end position="73"/>
    </location>
</feature>
<name>A0A084G1I1_PSEDA</name>
<evidence type="ECO:0000313" key="3">
    <source>
        <dbReference type="Proteomes" id="UP000028545"/>
    </source>
</evidence>
<dbReference type="KEGG" id="sapo:SAPIO_CDS7276"/>
<feature type="region of interest" description="Disordered" evidence="1">
    <location>
        <begin position="363"/>
        <end position="434"/>
    </location>
</feature>
<dbReference type="AlphaFoldDB" id="A0A084G1I1"/>
<proteinExistence type="predicted"/>
<feature type="region of interest" description="Disordered" evidence="1">
    <location>
        <begin position="1"/>
        <end position="73"/>
    </location>
</feature>
<protein>
    <submittedName>
        <fullName evidence="2">Uncharacterized protein</fullName>
    </submittedName>
</protein>
<dbReference type="VEuPathDB" id="FungiDB:SAPIO_CDS7276"/>
<dbReference type="EMBL" id="JOWA01000110">
    <property type="protein sequence ID" value="KEZ41193.1"/>
    <property type="molecule type" value="Genomic_DNA"/>
</dbReference>
<dbReference type="OrthoDB" id="5213862at2759"/>
<dbReference type="Proteomes" id="UP000028545">
    <property type="component" value="Unassembled WGS sequence"/>
</dbReference>
<comment type="caution">
    <text evidence="2">The sequence shown here is derived from an EMBL/GenBank/DDBJ whole genome shotgun (WGS) entry which is preliminary data.</text>
</comment>
<evidence type="ECO:0000313" key="2">
    <source>
        <dbReference type="EMBL" id="KEZ41193.1"/>
    </source>
</evidence>
<dbReference type="GeneID" id="27726348"/>
<evidence type="ECO:0000256" key="1">
    <source>
        <dbReference type="SAM" id="MobiDB-lite"/>
    </source>
</evidence>
<feature type="region of interest" description="Disordered" evidence="1">
    <location>
        <begin position="326"/>
        <end position="350"/>
    </location>
</feature>
<dbReference type="RefSeq" id="XP_016640992.1">
    <property type="nucleotide sequence ID" value="XM_016789165.1"/>
</dbReference>
<gene>
    <name evidence="2" type="ORF">SAPIO_CDS7276</name>
</gene>
<reference evidence="2 3" key="1">
    <citation type="journal article" date="2014" name="Genome Announc.">
        <title>Draft genome sequence of the pathogenic fungus Scedosporium apiospermum.</title>
        <authorList>
            <person name="Vandeputte P."/>
            <person name="Ghamrawi S."/>
            <person name="Rechenmann M."/>
            <person name="Iltis A."/>
            <person name="Giraud S."/>
            <person name="Fleury M."/>
            <person name="Thornton C."/>
            <person name="Delhaes L."/>
            <person name="Meyer W."/>
            <person name="Papon N."/>
            <person name="Bouchara J.P."/>
        </authorList>
    </citation>
    <scope>NUCLEOTIDE SEQUENCE [LARGE SCALE GENOMIC DNA]</scope>
    <source>
        <strain evidence="2 3">IHEM 14462</strain>
    </source>
</reference>